<dbReference type="Gene3D" id="3.30.70.1120">
    <property type="entry name" value="TT1725-like"/>
    <property type="match status" value="1"/>
</dbReference>
<dbReference type="PANTHER" id="PTHR36441">
    <property type="entry name" value="HYPOTHETICAL CYTOSOLIC PROTEIN"/>
    <property type="match status" value="1"/>
</dbReference>
<keyword evidence="2" id="KW-1185">Reference proteome</keyword>
<dbReference type="PANTHER" id="PTHR36441:SF1">
    <property type="entry name" value="DUF503 DOMAIN-CONTAINING PROTEIN"/>
    <property type="match status" value="1"/>
</dbReference>
<organism evidence="1 2">
    <name type="scientific">Feifania hominis</name>
    <dbReference type="NCBI Taxonomy" id="2763660"/>
    <lineage>
        <taxon>Bacteria</taxon>
        <taxon>Bacillati</taxon>
        <taxon>Bacillota</taxon>
        <taxon>Clostridia</taxon>
        <taxon>Eubacteriales</taxon>
        <taxon>Feifaniaceae</taxon>
        <taxon>Feifania</taxon>
    </lineage>
</organism>
<name>A0A926DFI5_9FIRM</name>
<evidence type="ECO:0000313" key="2">
    <source>
        <dbReference type="Proteomes" id="UP000620366"/>
    </source>
</evidence>
<protein>
    <submittedName>
        <fullName evidence="1">DUF503 domain-containing protein</fullName>
    </submittedName>
</protein>
<dbReference type="EMBL" id="JACRSP010000002">
    <property type="protein sequence ID" value="MBC8536354.1"/>
    <property type="molecule type" value="Genomic_DNA"/>
</dbReference>
<dbReference type="InterPro" id="IPR007546">
    <property type="entry name" value="DUF503"/>
</dbReference>
<dbReference type="RefSeq" id="WP_249300133.1">
    <property type="nucleotide sequence ID" value="NZ_JACRSP010000002.1"/>
</dbReference>
<dbReference type="InterPro" id="IPR036746">
    <property type="entry name" value="TT1725-like_sf"/>
</dbReference>
<evidence type="ECO:0000313" key="1">
    <source>
        <dbReference type="EMBL" id="MBC8536354.1"/>
    </source>
</evidence>
<sequence>MNIGFLVLDFVAPFCNSLKDKRMIVRSLRDKLTKRFNVAFAEVGEQDKYQRILIALVTIANTPERVHEVLDQAQAFAEANAKGAELLSAEREML</sequence>
<comment type="caution">
    <text evidence="1">The sequence shown here is derived from an EMBL/GenBank/DDBJ whole genome shotgun (WGS) entry which is preliminary data.</text>
</comment>
<dbReference type="Proteomes" id="UP000620366">
    <property type="component" value="Unassembled WGS sequence"/>
</dbReference>
<dbReference type="AlphaFoldDB" id="A0A926DFI5"/>
<dbReference type="Pfam" id="PF04456">
    <property type="entry name" value="DUF503"/>
    <property type="match status" value="1"/>
</dbReference>
<gene>
    <name evidence="1" type="ORF">H8695_06555</name>
</gene>
<dbReference type="SUPFAM" id="SSF103007">
    <property type="entry name" value="Hypothetical protein TT1725"/>
    <property type="match status" value="1"/>
</dbReference>
<proteinExistence type="predicted"/>
<accession>A0A926DFI5</accession>
<reference evidence="1" key="1">
    <citation type="submission" date="2020-08" db="EMBL/GenBank/DDBJ databases">
        <title>Genome public.</title>
        <authorList>
            <person name="Liu C."/>
            <person name="Sun Q."/>
        </authorList>
    </citation>
    <scope>NUCLEOTIDE SEQUENCE</scope>
    <source>
        <strain evidence="1">BX7</strain>
    </source>
</reference>